<dbReference type="RefSeq" id="WP_048064240.1">
    <property type="nucleotide sequence ID" value="NZ_CP006577.1"/>
</dbReference>
<gene>
    <name evidence="6" type="ORF">AFULGI_00004700</name>
</gene>
<feature type="domain" description="4Fe-4S ferredoxin-type" evidence="5">
    <location>
        <begin position="32"/>
        <end position="61"/>
    </location>
</feature>
<dbReference type="PANTHER" id="PTHR43687">
    <property type="entry name" value="ADENYLYLSULFATE REDUCTASE, BETA SUBUNIT"/>
    <property type="match status" value="1"/>
</dbReference>
<dbReference type="Pfam" id="PF14697">
    <property type="entry name" value="Fer4_21"/>
    <property type="match status" value="1"/>
</dbReference>
<dbReference type="HOGENOM" id="CLU_139698_5_6_2"/>
<accession>A0A075WDQ1</accession>
<proteinExistence type="predicted"/>
<dbReference type="Gene3D" id="3.30.70.20">
    <property type="match status" value="1"/>
</dbReference>
<name>A0A075WDQ1_ARCFL</name>
<keyword evidence="2" id="KW-0479">Metal-binding</keyword>
<keyword evidence="1" id="KW-0004">4Fe-4S</keyword>
<feature type="domain" description="4Fe-4S ferredoxin-type" evidence="5">
    <location>
        <begin position="3"/>
        <end position="31"/>
    </location>
</feature>
<dbReference type="Proteomes" id="UP000028501">
    <property type="component" value="Chromosome"/>
</dbReference>
<keyword evidence="3" id="KW-0408">Iron</keyword>
<dbReference type="GO" id="GO:0051539">
    <property type="term" value="F:4 iron, 4 sulfur cluster binding"/>
    <property type="evidence" value="ECO:0007669"/>
    <property type="project" value="UniProtKB-KW"/>
</dbReference>
<dbReference type="EMBL" id="CP006577">
    <property type="protein sequence ID" value="AIG97279.1"/>
    <property type="molecule type" value="Genomic_DNA"/>
</dbReference>
<dbReference type="GO" id="GO:0016491">
    <property type="term" value="F:oxidoreductase activity"/>
    <property type="evidence" value="ECO:0007669"/>
    <property type="project" value="UniProtKB-ARBA"/>
</dbReference>
<evidence type="ECO:0000313" key="7">
    <source>
        <dbReference type="Proteomes" id="UP000028501"/>
    </source>
</evidence>
<evidence type="ECO:0000259" key="5">
    <source>
        <dbReference type="PROSITE" id="PS51379"/>
    </source>
</evidence>
<dbReference type="PROSITE" id="PS51379">
    <property type="entry name" value="4FE4S_FER_2"/>
    <property type="match status" value="2"/>
</dbReference>
<organism evidence="6 7">
    <name type="scientific">Archaeoglobus fulgidus DSM 8774</name>
    <dbReference type="NCBI Taxonomy" id="1344584"/>
    <lineage>
        <taxon>Archaea</taxon>
        <taxon>Methanobacteriati</taxon>
        <taxon>Methanobacteriota</taxon>
        <taxon>Archaeoglobi</taxon>
        <taxon>Archaeoglobales</taxon>
        <taxon>Archaeoglobaceae</taxon>
        <taxon>Archaeoglobus</taxon>
    </lineage>
</organism>
<dbReference type="InterPro" id="IPR017900">
    <property type="entry name" value="4Fe4S_Fe_S_CS"/>
</dbReference>
<reference evidence="6 7" key="1">
    <citation type="submission" date="2013-07" db="EMBL/GenBank/DDBJ databases">
        <title>Genome of Archaeoglobus fulgidus.</title>
        <authorList>
            <person name="Fiebig A."/>
            <person name="Birkeland N.-K."/>
        </authorList>
    </citation>
    <scope>NUCLEOTIDE SEQUENCE [LARGE SCALE GENOMIC DNA]</scope>
    <source>
        <strain evidence="6 7">DSM 8774</strain>
    </source>
</reference>
<evidence type="ECO:0000313" key="6">
    <source>
        <dbReference type="EMBL" id="AIG97279.1"/>
    </source>
</evidence>
<dbReference type="SUPFAM" id="SSF54862">
    <property type="entry name" value="4Fe-4S ferredoxins"/>
    <property type="match status" value="1"/>
</dbReference>
<dbReference type="PROSITE" id="PS00198">
    <property type="entry name" value="4FE4S_FER_1"/>
    <property type="match status" value="1"/>
</dbReference>
<dbReference type="KEGG" id="afg:AFULGI_00004700"/>
<evidence type="ECO:0000256" key="2">
    <source>
        <dbReference type="ARBA" id="ARBA00022723"/>
    </source>
</evidence>
<dbReference type="GeneID" id="24794002"/>
<evidence type="ECO:0000256" key="3">
    <source>
        <dbReference type="ARBA" id="ARBA00023004"/>
    </source>
</evidence>
<sequence length="62" mass="6694">MARKAIVDRRKCAYCGACVAVCPADANELVETFLEIYDDRCTGCGICVKMCPMGALAMVEVD</sequence>
<dbReference type="GO" id="GO:0046872">
    <property type="term" value="F:metal ion binding"/>
    <property type="evidence" value="ECO:0007669"/>
    <property type="project" value="UniProtKB-KW"/>
</dbReference>
<protein>
    <submittedName>
        <fullName evidence="6">4Fe-4S binding protein domain protein</fullName>
    </submittedName>
</protein>
<dbReference type="AlphaFoldDB" id="A0A075WDQ1"/>
<evidence type="ECO:0000256" key="1">
    <source>
        <dbReference type="ARBA" id="ARBA00022485"/>
    </source>
</evidence>
<evidence type="ECO:0000256" key="4">
    <source>
        <dbReference type="ARBA" id="ARBA00023014"/>
    </source>
</evidence>
<dbReference type="InterPro" id="IPR017896">
    <property type="entry name" value="4Fe4S_Fe-S-bd"/>
</dbReference>
<dbReference type="InterPro" id="IPR050572">
    <property type="entry name" value="Fe-S_Ferredoxin"/>
</dbReference>
<keyword evidence="4" id="KW-0411">Iron-sulfur</keyword>
<dbReference type="PANTHER" id="PTHR43687:SF1">
    <property type="entry name" value="FERREDOXIN III"/>
    <property type="match status" value="1"/>
</dbReference>